<accession>A0ABT8L1A4</accession>
<keyword evidence="1" id="KW-0732">Signal</keyword>
<dbReference type="Proteomes" id="UP001172083">
    <property type="component" value="Unassembled WGS sequence"/>
</dbReference>
<evidence type="ECO:0000313" key="3">
    <source>
        <dbReference type="Proteomes" id="UP001172083"/>
    </source>
</evidence>
<name>A0ABT8L1A4_9BACT</name>
<evidence type="ECO:0000313" key="2">
    <source>
        <dbReference type="EMBL" id="MDN5211525.1"/>
    </source>
</evidence>
<evidence type="ECO:0000256" key="1">
    <source>
        <dbReference type="SAM" id="SignalP"/>
    </source>
</evidence>
<dbReference type="RefSeq" id="WP_346756857.1">
    <property type="nucleotide sequence ID" value="NZ_JAUJEB010000001.1"/>
</dbReference>
<feature type="signal peptide" evidence="1">
    <location>
        <begin position="1"/>
        <end position="26"/>
    </location>
</feature>
<dbReference type="EMBL" id="JAUJEB010000001">
    <property type="protein sequence ID" value="MDN5211525.1"/>
    <property type="molecule type" value="Genomic_DNA"/>
</dbReference>
<reference evidence="2" key="1">
    <citation type="submission" date="2023-06" db="EMBL/GenBank/DDBJ databases">
        <title>Genomic of Agaribacillus aureum.</title>
        <authorList>
            <person name="Wang G."/>
        </authorList>
    </citation>
    <scope>NUCLEOTIDE SEQUENCE</scope>
    <source>
        <strain evidence="2">BMA12</strain>
    </source>
</reference>
<gene>
    <name evidence="2" type="ORF">QQ020_05670</name>
</gene>
<organism evidence="2 3">
    <name type="scientific">Agaribacillus aureus</name>
    <dbReference type="NCBI Taxonomy" id="3051825"/>
    <lineage>
        <taxon>Bacteria</taxon>
        <taxon>Pseudomonadati</taxon>
        <taxon>Bacteroidota</taxon>
        <taxon>Cytophagia</taxon>
        <taxon>Cytophagales</taxon>
        <taxon>Splendidivirgaceae</taxon>
        <taxon>Agaribacillus</taxon>
    </lineage>
</organism>
<feature type="chain" id="PRO_5047099463" evidence="1">
    <location>
        <begin position="27"/>
        <end position="255"/>
    </location>
</feature>
<protein>
    <submittedName>
        <fullName evidence="2">Uncharacterized protein</fullName>
    </submittedName>
</protein>
<proteinExistence type="predicted"/>
<comment type="caution">
    <text evidence="2">The sequence shown here is derived from an EMBL/GenBank/DDBJ whole genome shotgun (WGS) entry which is preliminary data.</text>
</comment>
<sequence length="255" mass="28946">MFTTSKPGTAFFAVLLIMVSSATCYAQVGEVIEKAKENKSGSSESSNDGDGDSGSFFFNIFVELTYHTIRGIPIAQREVLSRKYQEPWLVSLETGFSGGYATAHNTVAFLPSIQGNWGIFSSELRMNRLFDATGNFQTIDWQVLVFNLVNREKVRLHLGGGFSHHQKTSETFFEYSTGLKLFFKERSISPSISFRWAPDLEQEINTRFELNTQISKQIMKTDKFAVNVMAGLVYQKYFETTDFYFMQTGVSFNLF</sequence>
<keyword evidence="3" id="KW-1185">Reference proteome</keyword>